<proteinExistence type="predicted"/>
<dbReference type="InParanoid" id="A0A1B7NBE7"/>
<keyword evidence="1" id="KW-0812">Transmembrane</keyword>
<accession>A0A1B7NBE7</accession>
<name>A0A1B7NBE7_9AGAM</name>
<organism evidence="2 3">
    <name type="scientific">Rhizopogon vinicolor AM-OR11-026</name>
    <dbReference type="NCBI Taxonomy" id="1314800"/>
    <lineage>
        <taxon>Eukaryota</taxon>
        <taxon>Fungi</taxon>
        <taxon>Dikarya</taxon>
        <taxon>Basidiomycota</taxon>
        <taxon>Agaricomycotina</taxon>
        <taxon>Agaricomycetes</taxon>
        <taxon>Agaricomycetidae</taxon>
        <taxon>Boletales</taxon>
        <taxon>Suillineae</taxon>
        <taxon>Rhizopogonaceae</taxon>
        <taxon>Rhizopogon</taxon>
    </lineage>
</organism>
<keyword evidence="3" id="KW-1185">Reference proteome</keyword>
<protein>
    <submittedName>
        <fullName evidence="2">Uncharacterized protein</fullName>
    </submittedName>
</protein>
<reference evidence="2 3" key="1">
    <citation type="submission" date="2016-06" db="EMBL/GenBank/DDBJ databases">
        <title>Comparative genomics of the ectomycorrhizal sister species Rhizopogon vinicolor and Rhizopogon vesiculosus (Basidiomycota: Boletales) reveals a divergence of the mating type B locus.</title>
        <authorList>
            <consortium name="DOE Joint Genome Institute"/>
            <person name="Mujic A.B."/>
            <person name="Kuo A."/>
            <person name="Tritt A."/>
            <person name="Lipzen A."/>
            <person name="Chen C."/>
            <person name="Johnson J."/>
            <person name="Sharma A."/>
            <person name="Barry K."/>
            <person name="Grigoriev I.V."/>
            <person name="Spatafora J.W."/>
        </authorList>
    </citation>
    <scope>NUCLEOTIDE SEQUENCE [LARGE SCALE GENOMIC DNA]</scope>
    <source>
        <strain evidence="2 3">AM-OR11-026</strain>
    </source>
</reference>
<dbReference type="Proteomes" id="UP000092154">
    <property type="component" value="Unassembled WGS sequence"/>
</dbReference>
<evidence type="ECO:0000313" key="2">
    <source>
        <dbReference type="EMBL" id="OAX42156.1"/>
    </source>
</evidence>
<keyword evidence="1" id="KW-1133">Transmembrane helix</keyword>
<dbReference type="EMBL" id="KV448163">
    <property type="protein sequence ID" value="OAX42156.1"/>
    <property type="molecule type" value="Genomic_DNA"/>
</dbReference>
<evidence type="ECO:0000256" key="1">
    <source>
        <dbReference type="SAM" id="Phobius"/>
    </source>
</evidence>
<gene>
    <name evidence="2" type="ORF">K503DRAFT_402384</name>
</gene>
<feature type="transmembrane region" description="Helical" evidence="1">
    <location>
        <begin position="66"/>
        <end position="82"/>
    </location>
</feature>
<feature type="transmembrane region" description="Helical" evidence="1">
    <location>
        <begin position="94"/>
        <end position="118"/>
    </location>
</feature>
<sequence>MTRERSSARWIFTLVDPAHLTRRENSRASGLRQGDKRLVPHFPSMVLRSPLARARRRAMRKASRKLACMIFASSYLSCYLLLEFLIPREAVLDAVVLLLSSSYTKLRIGCILIHWWFYSGVTM</sequence>
<dbReference type="AlphaFoldDB" id="A0A1B7NBE7"/>
<evidence type="ECO:0000313" key="3">
    <source>
        <dbReference type="Proteomes" id="UP000092154"/>
    </source>
</evidence>
<keyword evidence="1" id="KW-0472">Membrane</keyword>